<proteinExistence type="evidence at transcript level"/>
<evidence type="ECO:0000313" key="1">
    <source>
        <dbReference type="EMBL" id="ADE75676.1"/>
    </source>
</evidence>
<dbReference type="EMBL" id="BT122287">
    <property type="protein sequence ID" value="ADE75676.1"/>
    <property type="molecule type" value="mRNA"/>
</dbReference>
<organism evidence="1">
    <name type="scientific">Picea sitchensis</name>
    <name type="common">Sitka spruce</name>
    <name type="synonym">Pinus sitchensis</name>
    <dbReference type="NCBI Taxonomy" id="3332"/>
    <lineage>
        <taxon>Eukaryota</taxon>
        <taxon>Viridiplantae</taxon>
        <taxon>Streptophyta</taxon>
        <taxon>Embryophyta</taxon>
        <taxon>Tracheophyta</taxon>
        <taxon>Spermatophyta</taxon>
        <taxon>Pinopsida</taxon>
        <taxon>Pinidae</taxon>
        <taxon>Conifers I</taxon>
        <taxon>Pinales</taxon>
        <taxon>Pinaceae</taxon>
        <taxon>Picea</taxon>
    </lineage>
</organism>
<accession>D5A807</accession>
<protein>
    <submittedName>
        <fullName evidence="1">Uncharacterized protein</fullName>
    </submittedName>
</protein>
<reference evidence="1" key="1">
    <citation type="submission" date="2010-04" db="EMBL/GenBank/DDBJ databases">
        <authorList>
            <person name="Reid K.E."/>
            <person name="Liao N."/>
            <person name="Chan S."/>
            <person name="Docking R."/>
            <person name="Taylor G."/>
            <person name="Moore R."/>
            <person name="Mayo M."/>
            <person name="Munro S."/>
            <person name="King J."/>
            <person name="Yanchuk A."/>
            <person name="Holt R."/>
            <person name="Jones S."/>
            <person name="Marra M."/>
            <person name="Ritland C.E."/>
            <person name="Ritland K."/>
            <person name="Bohlmann J."/>
        </authorList>
    </citation>
    <scope>NUCLEOTIDE SEQUENCE</scope>
    <source>
        <tissue evidence="1">Buds collected with no treatment. Collection October 2007</tissue>
    </source>
</reference>
<name>D5A807_PICSI</name>
<sequence length="39" mass="4837">MPWKIKCDYSYCLCMPVKATISANFFWDVWRTLLLYRSW</sequence>
<dbReference type="AlphaFoldDB" id="D5A807"/>